<comment type="function">
    <text evidence="9">Participates actively in the response to hyperosmotic and heat shock by preventing the aggregation of stress-denatured proteins and by disaggregating proteins, also in an autonomous, DnaK-independent fashion. Unfolded proteins bind initially to DnaJ; upon interaction with the DnaJ-bound protein, DnaK hydrolyzes its bound ATP, resulting in the formation of a stable complex. GrpE releases ADP from DnaK; ATP binding to DnaK triggers the release of the substrate protein, thus completing the reaction cycle. Several rounds of ATP-dependent interactions between DnaJ, DnaK and GrpE are required for fully efficient folding. Also involved, together with DnaK and GrpE, in the DNA replication of plasmids through activation of initiation proteins.</text>
</comment>
<dbReference type="PANTHER" id="PTHR43096">
    <property type="entry name" value="DNAJ HOMOLOG 1, MITOCHONDRIAL-RELATED"/>
    <property type="match status" value="1"/>
</dbReference>
<dbReference type="RefSeq" id="WP_168134235.1">
    <property type="nucleotide sequence ID" value="NZ_JAAVJH010000004.1"/>
</dbReference>
<keyword evidence="5 9" id="KW-0863">Zinc-finger</keyword>
<feature type="binding site" evidence="9">
    <location>
        <position position="146"/>
    </location>
    <ligand>
        <name>Zn(2+)</name>
        <dbReference type="ChEBI" id="CHEBI:29105"/>
        <label>1</label>
    </ligand>
</feature>
<feature type="domain" description="J" evidence="11">
    <location>
        <begin position="5"/>
        <end position="70"/>
    </location>
</feature>
<dbReference type="Gene3D" id="2.60.260.20">
    <property type="entry name" value="Urease metallochaperone UreE, N-terminal domain"/>
    <property type="match status" value="2"/>
</dbReference>
<dbReference type="InterPro" id="IPR001305">
    <property type="entry name" value="HSP_DnaJ_Cys-rich_dom"/>
</dbReference>
<organism evidence="13 14">
    <name type="scientific">Sphingomonas corticis</name>
    <dbReference type="NCBI Taxonomy" id="2722791"/>
    <lineage>
        <taxon>Bacteria</taxon>
        <taxon>Pseudomonadati</taxon>
        <taxon>Pseudomonadota</taxon>
        <taxon>Alphaproteobacteria</taxon>
        <taxon>Sphingomonadales</taxon>
        <taxon>Sphingomonadaceae</taxon>
        <taxon>Sphingomonas</taxon>
    </lineage>
</organism>
<feature type="binding site" evidence="9">
    <location>
        <position position="185"/>
    </location>
    <ligand>
        <name>Zn(2+)</name>
        <dbReference type="ChEBI" id="CHEBI:29105"/>
        <label>2</label>
    </ligand>
</feature>
<dbReference type="CDD" id="cd10719">
    <property type="entry name" value="DnaJ_zf"/>
    <property type="match status" value="1"/>
</dbReference>
<dbReference type="InterPro" id="IPR018253">
    <property type="entry name" value="DnaJ_domain_CS"/>
</dbReference>
<proteinExistence type="inferred from homology"/>
<keyword evidence="3 9" id="KW-0479">Metal-binding</keyword>
<evidence type="ECO:0000256" key="3">
    <source>
        <dbReference type="ARBA" id="ARBA00022723"/>
    </source>
</evidence>
<evidence type="ECO:0000256" key="6">
    <source>
        <dbReference type="ARBA" id="ARBA00022833"/>
    </source>
</evidence>
<protein>
    <recommendedName>
        <fullName evidence="9">Chaperone protein DnaJ</fullName>
    </recommendedName>
</protein>
<keyword evidence="2 9" id="KW-0235">DNA replication</keyword>
<evidence type="ECO:0000313" key="13">
    <source>
        <dbReference type="EMBL" id="NJR78713.1"/>
    </source>
</evidence>
<dbReference type="CDD" id="cd06257">
    <property type="entry name" value="DnaJ"/>
    <property type="match status" value="1"/>
</dbReference>
<dbReference type="Pfam" id="PF01556">
    <property type="entry name" value="DnaJ_C"/>
    <property type="match status" value="1"/>
</dbReference>
<reference evidence="13 14" key="1">
    <citation type="submission" date="2020-03" db="EMBL/GenBank/DDBJ databases">
        <authorList>
            <person name="Wang L."/>
            <person name="He N."/>
            <person name="Li Y."/>
            <person name="Fang Y."/>
            <person name="Zhang F."/>
        </authorList>
    </citation>
    <scope>NUCLEOTIDE SEQUENCE [LARGE SCALE GENOMIC DNA]</scope>
    <source>
        <strain evidence="13 14">36D10-4-7</strain>
    </source>
</reference>
<feature type="repeat" description="CXXCXGXG motif" evidence="9">
    <location>
        <begin position="163"/>
        <end position="170"/>
    </location>
</feature>
<comment type="domain">
    <text evidence="9">The J domain is necessary and sufficient to stimulate DnaK ATPase activity. Zinc center 1 plays an important role in the autonomous, DnaK-independent chaperone activity of DnaJ. Zinc center 2 is essential for interaction with DnaK and for DnaJ activity.</text>
</comment>
<feature type="binding site" evidence="9">
    <location>
        <position position="188"/>
    </location>
    <ligand>
        <name>Zn(2+)</name>
        <dbReference type="ChEBI" id="CHEBI:29105"/>
        <label>2</label>
    </ligand>
</feature>
<dbReference type="InterPro" id="IPR036869">
    <property type="entry name" value="J_dom_sf"/>
</dbReference>
<comment type="subcellular location">
    <subcellularLocation>
        <location evidence="9">Cytoplasm</location>
    </subcellularLocation>
</comment>
<dbReference type="InterPro" id="IPR036410">
    <property type="entry name" value="HSP_DnaJ_Cys-rich_dom_sf"/>
</dbReference>
<evidence type="ECO:0000256" key="7">
    <source>
        <dbReference type="ARBA" id="ARBA00023016"/>
    </source>
</evidence>
<sequence length="373" mass="40132">MTEVDYYELLECERTADAGTIKSSYRKLAMKYHPDKNAGCKDSEAKFKAVSEAYDCLKDPQKRAAYDRFGHAAFRNGGGGAGAQDFGGFSDIFESVFGEFMGGGRGGGGRQQVRRGADLRYDMEITLEEAYHGKETEITVDISAPCDGCQGTGARPGTHAHACTTCNGHGKVRAQQGFFVVERACPHCHGSGQVISDPCPDCRGEGRVEKTKTLAVNVPPGVDEGTRVRLTGEGEAGARGAPPGDLYIFLHVKRHALFEREGTTLFARAPVSFTTAALGGTLSIPGLDGKRHEVKIPAGIQSGKQLKQRGAGMPVLQGRGYGDLVIQVEVETPTKLTTKQRALLEEFRETETGEECPQSQGFFSRLKTAFAGE</sequence>
<dbReference type="CDD" id="cd10747">
    <property type="entry name" value="DnaJ_C"/>
    <property type="match status" value="1"/>
</dbReference>
<name>A0ABX1CP38_9SPHN</name>
<dbReference type="SUPFAM" id="SSF49493">
    <property type="entry name" value="HSP40/DnaJ peptide-binding domain"/>
    <property type="match status" value="2"/>
</dbReference>
<feature type="binding site" evidence="9">
    <location>
        <position position="166"/>
    </location>
    <ligand>
        <name>Zn(2+)</name>
        <dbReference type="ChEBI" id="CHEBI:29105"/>
        <label>2</label>
    </ligand>
</feature>
<dbReference type="InterPro" id="IPR002939">
    <property type="entry name" value="DnaJ_C"/>
</dbReference>
<comment type="similarity">
    <text evidence="9">Belongs to the DnaJ family.</text>
</comment>
<evidence type="ECO:0000259" key="12">
    <source>
        <dbReference type="PROSITE" id="PS51188"/>
    </source>
</evidence>
<dbReference type="Pfam" id="PF00226">
    <property type="entry name" value="DnaJ"/>
    <property type="match status" value="1"/>
</dbReference>
<dbReference type="InterPro" id="IPR012724">
    <property type="entry name" value="DnaJ"/>
</dbReference>
<feature type="repeat" description="CXXCXGXG motif" evidence="9">
    <location>
        <begin position="185"/>
        <end position="192"/>
    </location>
</feature>
<dbReference type="SUPFAM" id="SSF46565">
    <property type="entry name" value="Chaperone J-domain"/>
    <property type="match status" value="1"/>
</dbReference>
<evidence type="ECO:0000256" key="9">
    <source>
        <dbReference type="HAMAP-Rule" id="MF_01152"/>
    </source>
</evidence>
<feature type="domain" description="CR-type" evidence="12">
    <location>
        <begin position="133"/>
        <end position="211"/>
    </location>
</feature>
<keyword evidence="7 9" id="KW-0346">Stress response</keyword>
<dbReference type="SUPFAM" id="SSF57938">
    <property type="entry name" value="DnaJ/Hsp40 cysteine-rich domain"/>
    <property type="match status" value="1"/>
</dbReference>
<dbReference type="InterPro" id="IPR008971">
    <property type="entry name" value="HSP40/DnaJ_pept-bd"/>
</dbReference>
<feature type="binding site" evidence="9">
    <location>
        <position position="199"/>
    </location>
    <ligand>
        <name>Zn(2+)</name>
        <dbReference type="ChEBI" id="CHEBI:29105"/>
        <label>1</label>
    </ligand>
</feature>
<dbReference type="NCBIfam" id="TIGR02349">
    <property type="entry name" value="DnaJ_bact"/>
    <property type="match status" value="1"/>
</dbReference>
<evidence type="ECO:0000259" key="11">
    <source>
        <dbReference type="PROSITE" id="PS50076"/>
    </source>
</evidence>
<dbReference type="NCBIfam" id="NF008035">
    <property type="entry name" value="PRK10767.1"/>
    <property type="match status" value="1"/>
</dbReference>
<evidence type="ECO:0000256" key="10">
    <source>
        <dbReference type="PROSITE-ProRule" id="PRU00546"/>
    </source>
</evidence>
<dbReference type="PROSITE" id="PS00636">
    <property type="entry name" value="DNAJ_1"/>
    <property type="match status" value="1"/>
</dbReference>
<comment type="subunit">
    <text evidence="9">Homodimer.</text>
</comment>
<dbReference type="HAMAP" id="MF_01152">
    <property type="entry name" value="DnaJ"/>
    <property type="match status" value="1"/>
</dbReference>
<gene>
    <name evidence="9 13" type="primary">dnaJ</name>
    <name evidence="13" type="ORF">HBH26_08950</name>
</gene>
<dbReference type="Gene3D" id="2.10.230.10">
    <property type="entry name" value="Heat shock protein DnaJ, cysteine-rich domain"/>
    <property type="match status" value="1"/>
</dbReference>
<feature type="repeat" description="CXXCXGXG motif" evidence="9">
    <location>
        <begin position="199"/>
        <end position="206"/>
    </location>
</feature>
<dbReference type="Pfam" id="PF00684">
    <property type="entry name" value="DnaJ_CXXCXGXG"/>
    <property type="match status" value="1"/>
</dbReference>
<dbReference type="Proteomes" id="UP000732399">
    <property type="component" value="Unassembled WGS sequence"/>
</dbReference>
<accession>A0ABX1CP38</accession>
<keyword evidence="4 9" id="KW-0677">Repeat</keyword>
<keyword evidence="6 9" id="KW-0862">Zinc</keyword>
<evidence type="ECO:0000256" key="1">
    <source>
        <dbReference type="ARBA" id="ARBA00022490"/>
    </source>
</evidence>
<comment type="cofactor">
    <cofactor evidence="9">
        <name>Zn(2+)</name>
        <dbReference type="ChEBI" id="CHEBI:29105"/>
    </cofactor>
    <text evidence="9">Binds 2 Zn(2+) ions per monomer.</text>
</comment>
<feature type="binding site" evidence="9">
    <location>
        <position position="149"/>
    </location>
    <ligand>
        <name>Zn(2+)</name>
        <dbReference type="ChEBI" id="CHEBI:29105"/>
        <label>1</label>
    </ligand>
</feature>
<keyword evidence="8 9" id="KW-0143">Chaperone</keyword>
<evidence type="ECO:0000256" key="5">
    <source>
        <dbReference type="ARBA" id="ARBA00022771"/>
    </source>
</evidence>
<feature type="binding site" evidence="9">
    <location>
        <position position="163"/>
    </location>
    <ligand>
        <name>Zn(2+)</name>
        <dbReference type="ChEBI" id="CHEBI:29105"/>
        <label>2</label>
    </ligand>
</feature>
<evidence type="ECO:0000256" key="8">
    <source>
        <dbReference type="ARBA" id="ARBA00023186"/>
    </source>
</evidence>
<dbReference type="PROSITE" id="PS50076">
    <property type="entry name" value="DNAJ_2"/>
    <property type="match status" value="1"/>
</dbReference>
<dbReference type="EMBL" id="JAAVJH010000004">
    <property type="protein sequence ID" value="NJR78713.1"/>
    <property type="molecule type" value="Genomic_DNA"/>
</dbReference>
<dbReference type="PRINTS" id="PR00625">
    <property type="entry name" value="JDOMAIN"/>
</dbReference>
<evidence type="ECO:0000313" key="14">
    <source>
        <dbReference type="Proteomes" id="UP000732399"/>
    </source>
</evidence>
<feature type="binding site" evidence="9">
    <location>
        <position position="202"/>
    </location>
    <ligand>
        <name>Zn(2+)</name>
        <dbReference type="ChEBI" id="CHEBI:29105"/>
        <label>1</label>
    </ligand>
</feature>
<keyword evidence="1 9" id="KW-0963">Cytoplasm</keyword>
<keyword evidence="14" id="KW-1185">Reference proteome</keyword>
<feature type="repeat" description="CXXCXGXG motif" evidence="9">
    <location>
        <begin position="146"/>
        <end position="153"/>
    </location>
</feature>
<dbReference type="PANTHER" id="PTHR43096:SF48">
    <property type="entry name" value="CHAPERONE PROTEIN DNAJ"/>
    <property type="match status" value="1"/>
</dbReference>
<comment type="caution">
    <text evidence="13">The sequence shown here is derived from an EMBL/GenBank/DDBJ whole genome shotgun (WGS) entry which is preliminary data.</text>
</comment>
<dbReference type="SMART" id="SM00271">
    <property type="entry name" value="DnaJ"/>
    <property type="match status" value="1"/>
</dbReference>
<evidence type="ECO:0000256" key="2">
    <source>
        <dbReference type="ARBA" id="ARBA00022705"/>
    </source>
</evidence>
<evidence type="ECO:0000256" key="4">
    <source>
        <dbReference type="ARBA" id="ARBA00022737"/>
    </source>
</evidence>
<dbReference type="PROSITE" id="PS51188">
    <property type="entry name" value="ZF_CR"/>
    <property type="match status" value="1"/>
</dbReference>
<dbReference type="InterPro" id="IPR001623">
    <property type="entry name" value="DnaJ_domain"/>
</dbReference>
<feature type="zinc finger region" description="CR-type" evidence="10">
    <location>
        <begin position="133"/>
        <end position="211"/>
    </location>
</feature>
<dbReference type="Gene3D" id="1.10.287.110">
    <property type="entry name" value="DnaJ domain"/>
    <property type="match status" value="1"/>
</dbReference>